<name>A0A368RJW8_SETIT</name>
<reference evidence="1" key="2">
    <citation type="submission" date="2015-07" db="EMBL/GenBank/DDBJ databases">
        <authorList>
            <person name="Noorani M."/>
        </authorList>
    </citation>
    <scope>NUCLEOTIDE SEQUENCE</scope>
    <source>
        <strain evidence="1">Yugu1</strain>
    </source>
</reference>
<sequence>MPQLTSSASTTRMQKDDHPFPGFFYLGASLQPCHPLRLRLLDSGRPWDKEEVVATAAQRCGKQEYLSLIPLHFC</sequence>
<dbReference type="AlphaFoldDB" id="A0A368RJW8"/>
<protein>
    <submittedName>
        <fullName evidence="1">Uncharacterized protein</fullName>
    </submittedName>
</protein>
<proteinExistence type="predicted"/>
<dbReference type="EMBL" id="CM003533">
    <property type="protein sequence ID" value="RCV30495.1"/>
    <property type="molecule type" value="Genomic_DNA"/>
</dbReference>
<evidence type="ECO:0000313" key="1">
    <source>
        <dbReference type="EMBL" id="RCV30495.1"/>
    </source>
</evidence>
<organism evidence="1">
    <name type="scientific">Setaria italica</name>
    <name type="common">Foxtail millet</name>
    <name type="synonym">Panicum italicum</name>
    <dbReference type="NCBI Taxonomy" id="4555"/>
    <lineage>
        <taxon>Eukaryota</taxon>
        <taxon>Viridiplantae</taxon>
        <taxon>Streptophyta</taxon>
        <taxon>Embryophyta</taxon>
        <taxon>Tracheophyta</taxon>
        <taxon>Spermatophyta</taxon>
        <taxon>Magnoliopsida</taxon>
        <taxon>Liliopsida</taxon>
        <taxon>Poales</taxon>
        <taxon>Poaceae</taxon>
        <taxon>PACMAD clade</taxon>
        <taxon>Panicoideae</taxon>
        <taxon>Panicodae</taxon>
        <taxon>Paniceae</taxon>
        <taxon>Cenchrinae</taxon>
        <taxon>Setaria</taxon>
    </lineage>
</organism>
<gene>
    <name evidence="1" type="ORF">SETIT_6G099700v2</name>
</gene>
<accession>A0A368RJW8</accession>
<reference evidence="1" key="1">
    <citation type="journal article" date="2012" name="Nat. Biotechnol.">
        <title>Reference genome sequence of the model plant Setaria.</title>
        <authorList>
            <person name="Bennetzen J.L."/>
            <person name="Schmutz J."/>
            <person name="Wang H."/>
            <person name="Percifield R."/>
            <person name="Hawkins J."/>
            <person name="Pontaroli A.C."/>
            <person name="Estep M."/>
            <person name="Feng L."/>
            <person name="Vaughn J.N."/>
            <person name="Grimwood J."/>
            <person name="Jenkins J."/>
            <person name="Barry K."/>
            <person name="Lindquist E."/>
            <person name="Hellsten U."/>
            <person name="Deshpande S."/>
            <person name="Wang X."/>
            <person name="Wu X."/>
            <person name="Mitros T."/>
            <person name="Triplett J."/>
            <person name="Yang X."/>
            <person name="Ye C.Y."/>
            <person name="Mauro-Herrera M."/>
            <person name="Wang L."/>
            <person name="Li P."/>
            <person name="Sharma M."/>
            <person name="Sharma R."/>
            <person name="Ronald P.C."/>
            <person name="Panaud O."/>
            <person name="Kellogg E.A."/>
            <person name="Brutnell T.P."/>
            <person name="Doust A.N."/>
            <person name="Tuskan G.A."/>
            <person name="Rokhsar D."/>
            <person name="Devos K.M."/>
        </authorList>
    </citation>
    <scope>NUCLEOTIDE SEQUENCE [LARGE SCALE GENOMIC DNA]</scope>
    <source>
        <strain evidence="1">Yugu1</strain>
    </source>
</reference>